<sequence>MELQQFRVRKATLVSFILHVLKNGLDIPEFAFTVGDDEADEVVFERAPTEEPFCPARWLR</sequence>
<organism evidence="1 2">
    <name type="scientific">Hyaloperonospora arabidopsidis (strain Emoy2)</name>
    <name type="common">Downy mildew agent</name>
    <name type="synonym">Peronospora arabidopsidis</name>
    <dbReference type="NCBI Taxonomy" id="559515"/>
    <lineage>
        <taxon>Eukaryota</taxon>
        <taxon>Sar</taxon>
        <taxon>Stramenopiles</taxon>
        <taxon>Oomycota</taxon>
        <taxon>Peronosporomycetes</taxon>
        <taxon>Peronosporales</taxon>
        <taxon>Peronosporaceae</taxon>
        <taxon>Hyaloperonospora</taxon>
    </lineage>
</organism>
<dbReference type="Proteomes" id="UP000011713">
    <property type="component" value="Unassembled WGS sequence"/>
</dbReference>
<dbReference type="InParanoid" id="M4C0A0"/>
<dbReference type="EMBL" id="JH598072">
    <property type="status" value="NOT_ANNOTATED_CDS"/>
    <property type="molecule type" value="Genomic_DNA"/>
</dbReference>
<accession>M4C0A0</accession>
<reference evidence="2" key="1">
    <citation type="journal article" date="2010" name="Science">
        <title>Signatures of adaptation to obligate biotrophy in the Hyaloperonospora arabidopsidis genome.</title>
        <authorList>
            <person name="Baxter L."/>
            <person name="Tripathy S."/>
            <person name="Ishaque N."/>
            <person name="Boot N."/>
            <person name="Cabral A."/>
            <person name="Kemen E."/>
            <person name="Thines M."/>
            <person name="Ah-Fong A."/>
            <person name="Anderson R."/>
            <person name="Badejoko W."/>
            <person name="Bittner-Eddy P."/>
            <person name="Boore J.L."/>
            <person name="Chibucos M.C."/>
            <person name="Coates M."/>
            <person name="Dehal P."/>
            <person name="Delehaunty K."/>
            <person name="Dong S."/>
            <person name="Downton P."/>
            <person name="Dumas B."/>
            <person name="Fabro G."/>
            <person name="Fronick C."/>
            <person name="Fuerstenberg S.I."/>
            <person name="Fulton L."/>
            <person name="Gaulin E."/>
            <person name="Govers F."/>
            <person name="Hughes L."/>
            <person name="Humphray S."/>
            <person name="Jiang R.H."/>
            <person name="Judelson H."/>
            <person name="Kamoun S."/>
            <person name="Kyung K."/>
            <person name="Meijer H."/>
            <person name="Minx P."/>
            <person name="Morris P."/>
            <person name="Nelson J."/>
            <person name="Phuntumart V."/>
            <person name="Qutob D."/>
            <person name="Rehmany A."/>
            <person name="Rougon-Cardoso A."/>
            <person name="Ryden P."/>
            <person name="Torto-Alalibo T."/>
            <person name="Studholme D."/>
            <person name="Wang Y."/>
            <person name="Win J."/>
            <person name="Wood J."/>
            <person name="Clifton S.W."/>
            <person name="Rogers J."/>
            <person name="Van den Ackerveken G."/>
            <person name="Jones J.D."/>
            <person name="McDowell J.M."/>
            <person name="Beynon J."/>
            <person name="Tyler B.M."/>
        </authorList>
    </citation>
    <scope>NUCLEOTIDE SEQUENCE [LARGE SCALE GENOMIC DNA]</scope>
    <source>
        <strain evidence="2">Emoy2</strain>
    </source>
</reference>
<reference evidence="1" key="2">
    <citation type="submission" date="2015-06" db="UniProtKB">
        <authorList>
            <consortium name="EnsemblProtists"/>
        </authorList>
    </citation>
    <scope>IDENTIFICATION</scope>
    <source>
        <strain evidence="1">Emoy2</strain>
    </source>
</reference>
<dbReference type="HOGENOM" id="CLU_2946565_0_0_1"/>
<name>M4C0A0_HYAAE</name>
<dbReference type="AlphaFoldDB" id="M4C0A0"/>
<evidence type="ECO:0000313" key="2">
    <source>
        <dbReference type="Proteomes" id="UP000011713"/>
    </source>
</evidence>
<keyword evidence="2" id="KW-1185">Reference proteome</keyword>
<proteinExistence type="predicted"/>
<dbReference type="EnsemblProtists" id="HpaT812280">
    <property type="protein sequence ID" value="HpaP812280"/>
    <property type="gene ID" value="HpaG812280"/>
</dbReference>
<dbReference type="VEuPathDB" id="FungiDB:HpaG812280"/>
<evidence type="ECO:0000313" key="1">
    <source>
        <dbReference type="EnsemblProtists" id="HpaP812280"/>
    </source>
</evidence>
<protein>
    <submittedName>
        <fullName evidence="1">Uncharacterized protein</fullName>
    </submittedName>
</protein>